<dbReference type="AlphaFoldDB" id="A0A242KBC4"/>
<proteinExistence type="predicted"/>
<reference evidence="2" key="2">
    <citation type="submission" date="2017-05" db="EMBL/GenBank/DDBJ databases">
        <authorList>
            <consortium name="The Broad Institute Genomics Platform"/>
            <consortium name="The Broad Institute Genomic Center for Infectious Diseases"/>
            <person name="Earl A."/>
            <person name="Manson A."/>
            <person name="Schwartman J."/>
            <person name="Gilmore M."/>
            <person name="Abouelleil A."/>
            <person name="Cao P."/>
            <person name="Chapman S."/>
            <person name="Cusick C."/>
            <person name="Shea T."/>
            <person name="Young S."/>
            <person name="Neafsey D."/>
            <person name="Nusbaum C."/>
            <person name="Birren B."/>
        </authorList>
    </citation>
    <scope>NUCLEOTIDE SEQUENCE</scope>
    <source>
        <strain evidence="2">9E7_DIV0242</strain>
    </source>
</reference>
<reference evidence="2" key="3">
    <citation type="submission" date="2024-03" db="EMBL/GenBank/DDBJ databases">
        <title>The Genome Sequence of Enterococcus sp. DIV0242b.</title>
        <authorList>
            <consortium name="The Broad Institute Genomics Platform"/>
            <consortium name="The Broad Institute Microbial Omics Core"/>
            <consortium name="The Broad Institute Genomic Center for Infectious Diseases"/>
            <person name="Earl A."/>
            <person name="Manson A."/>
            <person name="Gilmore M."/>
            <person name="Schwartman J."/>
            <person name="Shea T."/>
            <person name="Abouelleil A."/>
            <person name="Cao P."/>
            <person name="Chapman S."/>
            <person name="Cusick C."/>
            <person name="Young S."/>
            <person name="Neafsey D."/>
            <person name="Nusbaum C."/>
            <person name="Birren B."/>
        </authorList>
    </citation>
    <scope>NUCLEOTIDE SEQUENCE</scope>
    <source>
        <strain evidence="2">9E7_DIV0242</strain>
    </source>
</reference>
<evidence type="ECO:0008006" key="4">
    <source>
        <dbReference type="Google" id="ProtNLM"/>
    </source>
</evidence>
<dbReference type="Proteomes" id="UP000195141">
    <property type="component" value="Chromosome"/>
</dbReference>
<gene>
    <name evidence="2" type="ORF">A5888_000241</name>
    <name evidence="1" type="ORF">A5888_000289</name>
</gene>
<protein>
    <recommendedName>
        <fullName evidence="4">LXG domain-containing protein</fullName>
    </recommendedName>
</protein>
<keyword evidence="3" id="KW-1185">Reference proteome</keyword>
<organism evidence="1">
    <name type="scientific">Candidatus Enterococcus clewellii</name>
    <dbReference type="NCBI Taxonomy" id="1834193"/>
    <lineage>
        <taxon>Bacteria</taxon>
        <taxon>Bacillati</taxon>
        <taxon>Bacillota</taxon>
        <taxon>Bacilli</taxon>
        <taxon>Lactobacillales</taxon>
        <taxon>Enterococcaceae</taxon>
        <taxon>Enterococcus</taxon>
    </lineage>
</organism>
<dbReference type="RefSeq" id="WP_086347460.1">
    <property type="nucleotide sequence ID" value="NZ_CP147247.1"/>
</dbReference>
<evidence type="ECO:0000313" key="2">
    <source>
        <dbReference type="EMBL" id="WYJ88522.1"/>
    </source>
</evidence>
<reference evidence="1" key="1">
    <citation type="submission" date="2017-05" db="EMBL/GenBank/DDBJ databases">
        <title>The Genome Sequence of Enterococcus sp. 9E7_DIV0242.</title>
        <authorList>
            <consortium name="The Broad Institute Genomics Platform"/>
            <consortium name="The Broad Institute Genomic Center for Infectious Diseases"/>
            <person name="Earl A."/>
            <person name="Manson A."/>
            <person name="Schwartman J."/>
            <person name="Gilmore M."/>
            <person name="Abouelleil A."/>
            <person name="Cao P."/>
            <person name="Chapman S."/>
            <person name="Cusick C."/>
            <person name="Shea T."/>
            <person name="Young S."/>
            <person name="Neafsey D."/>
            <person name="Nusbaum C."/>
            <person name="Birren B."/>
        </authorList>
    </citation>
    <scope>NUCLEOTIDE SEQUENCE [LARGE SCALE GENOMIC DNA]</scope>
    <source>
        <strain evidence="1">9E7_DIV0242</strain>
    </source>
</reference>
<accession>A0A242KBC4</accession>
<evidence type="ECO:0000313" key="3">
    <source>
        <dbReference type="Proteomes" id="UP000195141"/>
    </source>
</evidence>
<dbReference type="EMBL" id="CP147247">
    <property type="protein sequence ID" value="WYJ88522.1"/>
    <property type="molecule type" value="Genomic_DNA"/>
</dbReference>
<sequence length="98" mass="10629">MSKIQLDTEELDGLKMAMHRSIDRIKEVSSGGYVTENLFNESQGASADSLSQCLAVLVKCSNQMEGIIGKTSLFLEEIIEGFTEVDSTSASKINSHGK</sequence>
<dbReference type="OrthoDB" id="9884586at2"/>
<evidence type="ECO:0000313" key="1">
    <source>
        <dbReference type="EMBL" id="OTP18475.1"/>
    </source>
</evidence>
<name>A0A242KBC4_9ENTE</name>
<dbReference type="EMBL" id="NGMM01000001">
    <property type="protein sequence ID" value="OTP18475.1"/>
    <property type="molecule type" value="Genomic_DNA"/>
</dbReference>